<gene>
    <name evidence="1" type="ORF">WR25_04915</name>
</gene>
<evidence type="ECO:0000313" key="1">
    <source>
        <dbReference type="EMBL" id="PAV93281.1"/>
    </source>
</evidence>
<dbReference type="OrthoDB" id="10550206at2759"/>
<name>A0A2A2M426_9BILA</name>
<evidence type="ECO:0000313" key="2">
    <source>
        <dbReference type="Proteomes" id="UP000218231"/>
    </source>
</evidence>
<organism evidence="1 2">
    <name type="scientific">Diploscapter pachys</name>
    <dbReference type="NCBI Taxonomy" id="2018661"/>
    <lineage>
        <taxon>Eukaryota</taxon>
        <taxon>Metazoa</taxon>
        <taxon>Ecdysozoa</taxon>
        <taxon>Nematoda</taxon>
        <taxon>Chromadorea</taxon>
        <taxon>Rhabditida</taxon>
        <taxon>Rhabditina</taxon>
        <taxon>Rhabditomorpha</taxon>
        <taxon>Rhabditoidea</taxon>
        <taxon>Rhabditidae</taxon>
        <taxon>Diploscapter</taxon>
    </lineage>
</organism>
<protein>
    <submittedName>
        <fullName evidence="1">Uncharacterized protein</fullName>
    </submittedName>
</protein>
<accession>A0A2A2M426</accession>
<sequence>MSFGKKNRANWATLKNFGDDQAGAIAFAIADAIADGAIAGISPAVAQALRSSSDINAALAEALKVADLEKLLGGVTGQLQSIFKTFDTTAAERVRLAKAYGLDLLAVEKLNAEQRADLLDQTLKGRIGSLKELLSNLTYGDLFEGRASPAPPIAMPPSPAS</sequence>
<reference evidence="1 2" key="1">
    <citation type="journal article" date="2017" name="Curr. Biol.">
        <title>Genome architecture and evolution of a unichromosomal asexual nematode.</title>
        <authorList>
            <person name="Fradin H."/>
            <person name="Zegar C."/>
            <person name="Gutwein M."/>
            <person name="Lucas J."/>
            <person name="Kovtun M."/>
            <person name="Corcoran D."/>
            <person name="Baugh L.R."/>
            <person name="Kiontke K."/>
            <person name="Gunsalus K."/>
            <person name="Fitch D.H."/>
            <person name="Piano F."/>
        </authorList>
    </citation>
    <scope>NUCLEOTIDE SEQUENCE [LARGE SCALE GENOMIC DNA]</scope>
    <source>
        <strain evidence="1">PF1309</strain>
    </source>
</reference>
<dbReference type="EMBL" id="LIAE01005517">
    <property type="protein sequence ID" value="PAV93281.1"/>
    <property type="molecule type" value="Genomic_DNA"/>
</dbReference>
<dbReference type="Proteomes" id="UP000218231">
    <property type="component" value="Unassembled WGS sequence"/>
</dbReference>
<keyword evidence="2" id="KW-1185">Reference proteome</keyword>
<dbReference type="AlphaFoldDB" id="A0A2A2M426"/>
<proteinExistence type="predicted"/>
<comment type="caution">
    <text evidence="1">The sequence shown here is derived from an EMBL/GenBank/DDBJ whole genome shotgun (WGS) entry which is preliminary data.</text>
</comment>